<protein>
    <submittedName>
        <fullName evidence="1">Uncharacterized protein</fullName>
    </submittedName>
</protein>
<accession>A0A645ATU6</accession>
<proteinExistence type="predicted"/>
<dbReference type="EMBL" id="VSSQ01015702">
    <property type="protein sequence ID" value="MPM56326.1"/>
    <property type="molecule type" value="Genomic_DNA"/>
</dbReference>
<sequence>MLLHAPLVPHVAAKLLGLGAAEGHAALPGQIPRGTPGCMRLAAQSAGDKQLAPLPVKFRPQGRAAAAALHLHAGGLQREQGPGRHHGFSAGGTEIAEGSHFIFHESTSNIRFRQGSIVKLVV</sequence>
<gene>
    <name evidence="1" type="ORF">SDC9_103128</name>
</gene>
<evidence type="ECO:0000313" key="1">
    <source>
        <dbReference type="EMBL" id="MPM56326.1"/>
    </source>
</evidence>
<dbReference type="AlphaFoldDB" id="A0A645ATU6"/>
<organism evidence="1">
    <name type="scientific">bioreactor metagenome</name>
    <dbReference type="NCBI Taxonomy" id="1076179"/>
    <lineage>
        <taxon>unclassified sequences</taxon>
        <taxon>metagenomes</taxon>
        <taxon>ecological metagenomes</taxon>
    </lineage>
</organism>
<name>A0A645ATU6_9ZZZZ</name>
<comment type="caution">
    <text evidence="1">The sequence shown here is derived from an EMBL/GenBank/DDBJ whole genome shotgun (WGS) entry which is preliminary data.</text>
</comment>
<reference evidence="1" key="1">
    <citation type="submission" date="2019-08" db="EMBL/GenBank/DDBJ databases">
        <authorList>
            <person name="Kucharzyk K."/>
            <person name="Murdoch R.W."/>
            <person name="Higgins S."/>
            <person name="Loffler F."/>
        </authorList>
    </citation>
    <scope>NUCLEOTIDE SEQUENCE</scope>
</reference>